<dbReference type="AlphaFoldDB" id="A0A2G5VM50"/>
<dbReference type="Proteomes" id="UP000230233">
    <property type="component" value="Chromosome I"/>
</dbReference>
<feature type="transmembrane region" description="Helical" evidence="1">
    <location>
        <begin position="292"/>
        <end position="314"/>
    </location>
</feature>
<keyword evidence="1" id="KW-1133">Transmembrane helix</keyword>
<feature type="transmembrane region" description="Helical" evidence="1">
    <location>
        <begin position="255"/>
        <end position="280"/>
    </location>
</feature>
<evidence type="ECO:0000313" key="3">
    <source>
        <dbReference type="EMBL" id="PIC52869.1"/>
    </source>
</evidence>
<gene>
    <name evidence="3" type="primary">Cnig_chr_I.g2800</name>
    <name evidence="3" type="ORF">B9Z55_002800</name>
</gene>
<dbReference type="STRING" id="1611254.A0A2G5VM50"/>
<protein>
    <submittedName>
        <fullName evidence="3">Uncharacterized protein</fullName>
    </submittedName>
</protein>
<dbReference type="GO" id="GO:0051377">
    <property type="term" value="F:mannose-ethanolamine phosphotransferase activity"/>
    <property type="evidence" value="ECO:0007669"/>
    <property type="project" value="TreeGrafter"/>
</dbReference>
<dbReference type="EMBL" id="PDUG01000001">
    <property type="protein sequence ID" value="PIC52869.1"/>
    <property type="molecule type" value="Genomic_DNA"/>
</dbReference>
<evidence type="ECO:0000313" key="4">
    <source>
        <dbReference type="Proteomes" id="UP000230233"/>
    </source>
</evidence>
<accession>A0A2G5VM50</accession>
<comment type="caution">
    <text evidence="3">The sequence shown here is derived from an EMBL/GenBank/DDBJ whole genome shotgun (WGS) entry which is preliminary data.</text>
</comment>
<evidence type="ECO:0000256" key="1">
    <source>
        <dbReference type="SAM" id="Phobius"/>
    </source>
</evidence>
<reference evidence="4" key="1">
    <citation type="submission" date="2017-10" db="EMBL/GenBank/DDBJ databases">
        <title>Rapid genome shrinkage in a self-fertile nematode reveals novel sperm competition proteins.</title>
        <authorList>
            <person name="Yin D."/>
            <person name="Schwarz E.M."/>
            <person name="Thomas C.G."/>
            <person name="Felde R.L."/>
            <person name="Korf I.F."/>
            <person name="Cutter A.D."/>
            <person name="Schartner C.M."/>
            <person name="Ralston E.J."/>
            <person name="Meyer B.J."/>
            <person name="Haag E.S."/>
        </authorList>
    </citation>
    <scope>NUCLEOTIDE SEQUENCE [LARGE SCALE GENOMIC DNA]</scope>
    <source>
        <strain evidence="4">JU1422</strain>
    </source>
</reference>
<sequence>MIRYFLQGMIVLIFIERLQSCHRPRKPYKLGSIFKFTSQEQNLLIFMAIMSILRSEPIFHKCREEEIGCELYYPARQAGSLSRDAHVFRLLFCLVSLVAANFTVFKLSENQAKKSESIRILSAVSWILIAVIMLHSVFTSLVNDTNRANLTAQILLIASVACGIVSWREKNLSICAHFLLMPIYLLFGDGLTPALITFIALSVMICNFVPENSLPSVIALLIPFGFYHLGHSPVISSIPWHAAFVGIPGGAALRILPAIFVLVHLNFSAISSIFVISNSLDSSSQQSPKTSWILTETLILMTIRATFSCLAASIHRRHLMVWKIFAPKFIFECILTIAFFLAANSFSILRQLKERSNEKRRREKIQ</sequence>
<dbReference type="PANTHER" id="PTHR23071:SF1">
    <property type="entry name" value="GPI ETHANOLAMINE PHOSPHATE TRANSFERASE 3"/>
    <property type="match status" value="1"/>
</dbReference>
<feature type="chain" id="PRO_5013754562" evidence="2">
    <location>
        <begin position="21"/>
        <end position="366"/>
    </location>
</feature>
<dbReference type="GO" id="GO:0006506">
    <property type="term" value="P:GPI anchor biosynthetic process"/>
    <property type="evidence" value="ECO:0007669"/>
    <property type="project" value="InterPro"/>
</dbReference>
<dbReference type="InterPro" id="IPR039524">
    <property type="entry name" value="PIGO/GPI13"/>
</dbReference>
<feature type="transmembrane region" description="Helical" evidence="1">
    <location>
        <begin position="150"/>
        <end position="167"/>
    </location>
</feature>
<keyword evidence="2" id="KW-0732">Signal</keyword>
<feature type="transmembrane region" description="Helical" evidence="1">
    <location>
        <begin position="87"/>
        <end position="105"/>
    </location>
</feature>
<dbReference type="PANTHER" id="PTHR23071">
    <property type="entry name" value="PHOSPHATIDYLINOSITOL GLYCAN"/>
    <property type="match status" value="1"/>
</dbReference>
<feature type="transmembrane region" description="Helical" evidence="1">
    <location>
        <begin position="329"/>
        <end position="352"/>
    </location>
</feature>
<proteinExistence type="predicted"/>
<dbReference type="OrthoDB" id="5839691at2759"/>
<keyword evidence="4" id="KW-1185">Reference proteome</keyword>
<evidence type="ECO:0000256" key="2">
    <source>
        <dbReference type="SAM" id="SignalP"/>
    </source>
</evidence>
<dbReference type="GO" id="GO:0005789">
    <property type="term" value="C:endoplasmic reticulum membrane"/>
    <property type="evidence" value="ECO:0007669"/>
    <property type="project" value="TreeGrafter"/>
</dbReference>
<keyword evidence="1" id="KW-0472">Membrane</keyword>
<feature type="transmembrane region" description="Helical" evidence="1">
    <location>
        <begin position="179"/>
        <end position="205"/>
    </location>
</feature>
<keyword evidence="1" id="KW-0812">Transmembrane</keyword>
<feature type="transmembrane region" description="Helical" evidence="1">
    <location>
        <begin position="117"/>
        <end position="138"/>
    </location>
</feature>
<name>A0A2G5VM50_9PELO</name>
<feature type="signal peptide" evidence="2">
    <location>
        <begin position="1"/>
        <end position="20"/>
    </location>
</feature>
<organism evidence="3 4">
    <name type="scientific">Caenorhabditis nigoni</name>
    <dbReference type="NCBI Taxonomy" id="1611254"/>
    <lineage>
        <taxon>Eukaryota</taxon>
        <taxon>Metazoa</taxon>
        <taxon>Ecdysozoa</taxon>
        <taxon>Nematoda</taxon>
        <taxon>Chromadorea</taxon>
        <taxon>Rhabditida</taxon>
        <taxon>Rhabditina</taxon>
        <taxon>Rhabditomorpha</taxon>
        <taxon>Rhabditoidea</taxon>
        <taxon>Rhabditidae</taxon>
        <taxon>Peloderinae</taxon>
        <taxon>Caenorhabditis</taxon>
    </lineage>
</organism>